<reference evidence="2" key="1">
    <citation type="journal article" date="2017" name="Genome Biol.">
        <title>Comparative genomics reveals high biological diversity and specific adaptations in the industrially and medically important fungal genus Aspergillus.</title>
        <authorList>
            <person name="de Vries R.P."/>
            <person name="Riley R."/>
            <person name="Wiebenga A."/>
            <person name="Aguilar-Osorio G."/>
            <person name="Amillis S."/>
            <person name="Uchima C.A."/>
            <person name="Anderluh G."/>
            <person name="Asadollahi M."/>
            <person name="Askin M."/>
            <person name="Barry K."/>
            <person name="Battaglia E."/>
            <person name="Bayram O."/>
            <person name="Benocci T."/>
            <person name="Braus-Stromeyer S.A."/>
            <person name="Caldana C."/>
            <person name="Canovas D."/>
            <person name="Cerqueira G.C."/>
            <person name="Chen F."/>
            <person name="Chen W."/>
            <person name="Choi C."/>
            <person name="Clum A."/>
            <person name="Dos Santos R.A."/>
            <person name="Damasio A.R."/>
            <person name="Diallinas G."/>
            <person name="Emri T."/>
            <person name="Fekete E."/>
            <person name="Flipphi M."/>
            <person name="Freyberg S."/>
            <person name="Gallo A."/>
            <person name="Gournas C."/>
            <person name="Habgood R."/>
            <person name="Hainaut M."/>
            <person name="Harispe M.L."/>
            <person name="Henrissat B."/>
            <person name="Hilden K.S."/>
            <person name="Hope R."/>
            <person name="Hossain A."/>
            <person name="Karabika E."/>
            <person name="Karaffa L."/>
            <person name="Karanyi Z."/>
            <person name="Krasevec N."/>
            <person name="Kuo A."/>
            <person name="Kusch H."/>
            <person name="LaButti K."/>
            <person name="Lagendijk E.L."/>
            <person name="Lapidus A."/>
            <person name="Levasseur A."/>
            <person name="Lindquist E."/>
            <person name="Lipzen A."/>
            <person name="Logrieco A.F."/>
            <person name="MacCabe A."/>
            <person name="Maekelae M.R."/>
            <person name="Malavazi I."/>
            <person name="Melin P."/>
            <person name="Meyer V."/>
            <person name="Mielnichuk N."/>
            <person name="Miskei M."/>
            <person name="Molnar A.P."/>
            <person name="Mule G."/>
            <person name="Ngan C.Y."/>
            <person name="Orejas M."/>
            <person name="Orosz E."/>
            <person name="Ouedraogo J.P."/>
            <person name="Overkamp K.M."/>
            <person name="Park H.-S."/>
            <person name="Perrone G."/>
            <person name="Piumi F."/>
            <person name="Punt P.J."/>
            <person name="Ram A.F."/>
            <person name="Ramon A."/>
            <person name="Rauscher S."/>
            <person name="Record E."/>
            <person name="Riano-Pachon D.M."/>
            <person name="Robert V."/>
            <person name="Roehrig J."/>
            <person name="Ruller R."/>
            <person name="Salamov A."/>
            <person name="Salih N.S."/>
            <person name="Samson R.A."/>
            <person name="Sandor E."/>
            <person name="Sanguinetti M."/>
            <person name="Schuetze T."/>
            <person name="Sepcic K."/>
            <person name="Shelest E."/>
            <person name="Sherlock G."/>
            <person name="Sophianopoulou V."/>
            <person name="Squina F.M."/>
            <person name="Sun H."/>
            <person name="Susca A."/>
            <person name="Todd R.B."/>
            <person name="Tsang A."/>
            <person name="Unkles S.E."/>
            <person name="van de Wiele N."/>
            <person name="van Rossen-Uffink D."/>
            <person name="Oliveira J.V."/>
            <person name="Vesth T.C."/>
            <person name="Visser J."/>
            <person name="Yu J.-H."/>
            <person name="Zhou M."/>
            <person name="Andersen M.R."/>
            <person name="Archer D.B."/>
            <person name="Baker S.E."/>
            <person name="Benoit I."/>
            <person name="Brakhage A.A."/>
            <person name="Braus G.H."/>
            <person name="Fischer R."/>
            <person name="Frisvad J.C."/>
            <person name="Goldman G.H."/>
            <person name="Houbraken J."/>
            <person name="Oakley B."/>
            <person name="Pocsi I."/>
            <person name="Scazzocchio C."/>
            <person name="Seiboth B."/>
            <person name="vanKuyk P.A."/>
            <person name="Wortman J."/>
            <person name="Dyer P.S."/>
            <person name="Grigoriev I.V."/>
        </authorList>
    </citation>
    <scope>NUCLEOTIDE SEQUENCE [LARGE SCALE GENOMIC DNA]</scope>
    <source>
        <strain evidence="2">ITEM 5010</strain>
    </source>
</reference>
<name>A0A1R3RFY6_ASPC5</name>
<protein>
    <submittedName>
        <fullName evidence="1">Uncharacterized protein</fullName>
    </submittedName>
</protein>
<dbReference type="VEuPathDB" id="FungiDB:ASPCADRAFT_209326"/>
<gene>
    <name evidence="1" type="ORF">ASPCADRAFT_209326</name>
</gene>
<evidence type="ECO:0000313" key="1">
    <source>
        <dbReference type="EMBL" id="OOF93392.1"/>
    </source>
</evidence>
<dbReference type="AlphaFoldDB" id="A0A1R3RFY6"/>
<sequence length="84" mass="9763">MNYGLWMKSILGTRGSDIPRQESPGGMPLPRGRCFRQCDRQSSVRLYIGDAASWQDDLAWMILLGSRRIYVILRIAKVQFRFQK</sequence>
<proteinExistence type="predicted"/>
<dbReference type="Proteomes" id="UP000188318">
    <property type="component" value="Unassembled WGS sequence"/>
</dbReference>
<accession>A0A1R3RFY6</accession>
<organism evidence="1 2">
    <name type="scientific">Aspergillus carbonarius (strain ITEM 5010)</name>
    <dbReference type="NCBI Taxonomy" id="602072"/>
    <lineage>
        <taxon>Eukaryota</taxon>
        <taxon>Fungi</taxon>
        <taxon>Dikarya</taxon>
        <taxon>Ascomycota</taxon>
        <taxon>Pezizomycotina</taxon>
        <taxon>Eurotiomycetes</taxon>
        <taxon>Eurotiomycetidae</taxon>
        <taxon>Eurotiales</taxon>
        <taxon>Aspergillaceae</taxon>
        <taxon>Aspergillus</taxon>
        <taxon>Aspergillus subgen. Circumdati</taxon>
    </lineage>
</organism>
<dbReference type="EMBL" id="KV907504">
    <property type="protein sequence ID" value="OOF93392.1"/>
    <property type="molecule type" value="Genomic_DNA"/>
</dbReference>
<keyword evidence="2" id="KW-1185">Reference proteome</keyword>
<evidence type="ECO:0000313" key="2">
    <source>
        <dbReference type="Proteomes" id="UP000188318"/>
    </source>
</evidence>